<evidence type="ECO:0000256" key="1">
    <source>
        <dbReference type="ARBA" id="ARBA00022741"/>
    </source>
</evidence>
<keyword evidence="3" id="KW-0347">Helicase</keyword>
<organism evidence="6 7">
    <name type="scientific">callitrichine gammaherpesvirus 3</name>
    <name type="common">Marmoset lymphocryptovirus</name>
    <dbReference type="NCBI Taxonomy" id="106331"/>
    <lineage>
        <taxon>Viruses</taxon>
        <taxon>Duplodnaviria</taxon>
        <taxon>Heunggongvirae</taxon>
        <taxon>Peploviricota</taxon>
        <taxon>Herviviricetes</taxon>
        <taxon>Herpesvirales</taxon>
        <taxon>Orthoherpesviridae</taxon>
        <taxon>Gammaherpesvirinae</taxon>
        <taxon>Lymphocryptovirus</taxon>
        <taxon>Lymphocryptovirus callitrichinegamma3</taxon>
    </lineage>
</organism>
<dbReference type="InterPro" id="IPR027417">
    <property type="entry name" value="P-loop_NTPase"/>
</dbReference>
<dbReference type="GeneID" id="955903"/>
<dbReference type="GO" id="GO:0004386">
    <property type="term" value="F:helicase activity"/>
    <property type="evidence" value="ECO:0007669"/>
    <property type="project" value="UniProtKB-KW"/>
</dbReference>
<keyword evidence="2" id="KW-0378">Hydrolase</keyword>
<evidence type="ECO:0000256" key="4">
    <source>
        <dbReference type="ARBA" id="ARBA00022840"/>
    </source>
</evidence>
<reference evidence="6 7" key="2">
    <citation type="journal article" date="2002" name="J. Virol.">
        <title>Complete genomic sequence of an Epstein-Barr virus-related herpesvirus naturally infecting a new world primate: a defining point in the evolution of oncogenic lymphocryptoviruses.</title>
        <authorList>
            <person name="Rivailler P."/>
            <person name="Cho Y.G."/>
            <person name="Wang F."/>
        </authorList>
    </citation>
    <scope>NUCLEOTIDE SEQUENCE [LARGE SCALE GENOMIC DNA]</scope>
    <source>
        <strain evidence="6 7">CJ0149</strain>
    </source>
</reference>
<name>Q993H5_9GAMA</name>
<dbReference type="InterPro" id="IPR003840">
    <property type="entry name" value="DNA_helicase_dom"/>
</dbReference>
<feature type="domain" description="DNA replication helicase" evidence="5">
    <location>
        <begin position="16"/>
        <end position="828"/>
    </location>
</feature>
<evidence type="ECO:0000313" key="7">
    <source>
        <dbReference type="Proteomes" id="UP000202809"/>
    </source>
</evidence>
<proteinExistence type="predicted"/>
<dbReference type="Gene3D" id="3.40.50.300">
    <property type="entry name" value="P-loop containing nucleotide triphosphate hydrolases"/>
    <property type="match status" value="2"/>
</dbReference>
<dbReference type="Pfam" id="PF02689">
    <property type="entry name" value="Herpes_Helicase"/>
    <property type="match status" value="1"/>
</dbReference>
<dbReference type="CDD" id="cd18809">
    <property type="entry name" value="SF1_C_RecD"/>
    <property type="match status" value="1"/>
</dbReference>
<dbReference type="KEGG" id="vg:955903"/>
<dbReference type="EMBL" id="AF319782">
    <property type="protein sequence ID" value="AAK38243.1"/>
    <property type="molecule type" value="Genomic_DNA"/>
</dbReference>
<dbReference type="Proteomes" id="UP000202809">
    <property type="component" value="Segment"/>
</dbReference>
<evidence type="ECO:0000313" key="6">
    <source>
        <dbReference type="EMBL" id="AAK38243.1"/>
    </source>
</evidence>
<keyword evidence="7" id="KW-1185">Reference proteome</keyword>
<dbReference type="GO" id="GO:0005524">
    <property type="term" value="F:ATP binding"/>
    <property type="evidence" value="ECO:0007669"/>
    <property type="project" value="UniProtKB-KW"/>
</dbReference>
<accession>Q993H5</accession>
<dbReference type="GO" id="GO:0016787">
    <property type="term" value="F:hydrolase activity"/>
    <property type="evidence" value="ECO:0007669"/>
    <property type="project" value="UniProtKB-KW"/>
</dbReference>
<evidence type="ECO:0000256" key="3">
    <source>
        <dbReference type="ARBA" id="ARBA00022806"/>
    </source>
</evidence>
<keyword evidence="4" id="KW-0067">ATP-binding</keyword>
<evidence type="ECO:0000259" key="5">
    <source>
        <dbReference type="Pfam" id="PF02689"/>
    </source>
</evidence>
<dbReference type="OrthoDB" id="496at10239"/>
<dbReference type="SUPFAM" id="SSF52540">
    <property type="entry name" value="P-loop containing nucleoside triphosphate hydrolases"/>
    <property type="match status" value="2"/>
</dbReference>
<sequence>MDVEVGCTGIVASRGMSSTFMLNMTSDAAVRQIVDRVGKLGRRCVHKPPDMGVFTEQFDPEIDEPPFLPFNAYVITGTAGAGKSTSVTCLYHALDCLVTGATAVASQNLSQTLRTYCPTVYSAFGFKSRHINMVTRMSIHGCDAKAGIEALQRRDLSRYWPVLMDIMAEFMHTKRHGMYTGLSYKGYEMLRNIHLGQLWTTNIIVVDEAGTLSTHVLTAVVFCYWFFNAWLGTPLFRRGLVPCVVCVGSPTQTDAFQSCFSHVTQVNRIRECDNILTFLIADPRAASYVNVWKNWALFINNKRCVDMEFGHLLKILEYGLELSEDILSYLDRFVVPHVAVVDPHRYVGWTRLFLSHAEVKQFLTTLHAVLKSESVEDGTKLFTCPVVCDVGLQPLEQYRLAVGLGTLTATSWLQKNYSRLGNYSQFADQDMVPVRTEMNEEVVRVTFNVTYVRHSSVAVNGKTRKTVCGYDGTFGDFAEIIESDSFVERHGHEKPEYVYGFLARLIYCGVYAFSCPGDFGVVNCEYQRKLKDIPLPCPTWSTQESCQALGGEGGENGSGIDSCMSLDSQELVAWDDAWWGDGNVGLAGTAADVFYSKVPAPPSANSTSISTLLSIYNDLKVYFGKCLKVAITYLGNDFANRPFCTFTSNIMVRDGIEYTSYEPRLHGLLDFASSTEDYTLLGYTHLNVFFGRGTTTAGEAATDMPHLVVRDEDGFVCCLEHNVNKLHENVDDKTFHLCSIRDYGVSSKLAMTIAKAQGLSLNRVAISFGKHKHIKPSHVYVALSRARYSNCVVMDRNPLSEMLKEESITPASKYIVDALKNPSTLLVY</sequence>
<keyword evidence="1" id="KW-0547">Nucleotide-binding</keyword>
<evidence type="ECO:0000256" key="2">
    <source>
        <dbReference type="ARBA" id="ARBA00022801"/>
    </source>
</evidence>
<dbReference type="RefSeq" id="NP_733888.1">
    <property type="nucleotide sequence ID" value="NC_004367.1"/>
</dbReference>
<reference evidence="6 7" key="1">
    <citation type="journal article" date="2001" name="Proc. Natl. Acad. Sci. U.S.A.">
        <title>An Epstein-Barr-related herpesvirus from marmoset lymphomas.</title>
        <authorList>
            <person name="Cho Y."/>
            <person name="Ramer J."/>
            <person name="Rivailler P."/>
            <person name="Quink C."/>
            <person name="Garber R.L."/>
            <person name="Beier D.R."/>
            <person name="Wang F."/>
        </authorList>
    </citation>
    <scope>NUCLEOTIDE SEQUENCE [LARGE SCALE GENOMIC DNA]</scope>
    <source>
        <strain evidence="6 7">CJ0149</strain>
    </source>
</reference>
<protein>
    <submittedName>
        <fullName evidence="6">ORF35</fullName>
    </submittedName>
</protein>